<comment type="caution">
    <text evidence="1">The sequence shown here is derived from an EMBL/GenBank/DDBJ whole genome shotgun (WGS) entry which is preliminary data.</text>
</comment>
<organism evidence="1 2">
    <name type="scientific">Melastoma candidum</name>
    <dbReference type="NCBI Taxonomy" id="119954"/>
    <lineage>
        <taxon>Eukaryota</taxon>
        <taxon>Viridiplantae</taxon>
        <taxon>Streptophyta</taxon>
        <taxon>Embryophyta</taxon>
        <taxon>Tracheophyta</taxon>
        <taxon>Spermatophyta</taxon>
        <taxon>Magnoliopsida</taxon>
        <taxon>eudicotyledons</taxon>
        <taxon>Gunneridae</taxon>
        <taxon>Pentapetalae</taxon>
        <taxon>rosids</taxon>
        <taxon>malvids</taxon>
        <taxon>Myrtales</taxon>
        <taxon>Melastomataceae</taxon>
        <taxon>Melastomatoideae</taxon>
        <taxon>Melastomateae</taxon>
        <taxon>Melastoma</taxon>
    </lineage>
</organism>
<dbReference type="Proteomes" id="UP001057402">
    <property type="component" value="Chromosome 11"/>
</dbReference>
<name>A0ACB9LL54_9MYRT</name>
<dbReference type="EMBL" id="CM042890">
    <property type="protein sequence ID" value="KAI4311723.1"/>
    <property type="molecule type" value="Genomic_DNA"/>
</dbReference>
<keyword evidence="2" id="KW-1185">Reference proteome</keyword>
<reference evidence="2" key="1">
    <citation type="journal article" date="2023" name="Front. Plant Sci.">
        <title>Chromosomal-level genome assembly of Melastoma candidum provides insights into trichome evolution.</title>
        <authorList>
            <person name="Zhong Y."/>
            <person name="Wu W."/>
            <person name="Sun C."/>
            <person name="Zou P."/>
            <person name="Liu Y."/>
            <person name="Dai S."/>
            <person name="Zhou R."/>
        </authorList>
    </citation>
    <scope>NUCLEOTIDE SEQUENCE [LARGE SCALE GENOMIC DNA]</scope>
</reference>
<evidence type="ECO:0000313" key="2">
    <source>
        <dbReference type="Proteomes" id="UP001057402"/>
    </source>
</evidence>
<gene>
    <name evidence="1" type="ORF">MLD38_036598</name>
</gene>
<proteinExistence type="predicted"/>
<protein>
    <submittedName>
        <fullName evidence="1">Uncharacterized protein</fullName>
    </submittedName>
</protein>
<accession>A0ACB9LL54</accession>
<evidence type="ECO:0000313" key="1">
    <source>
        <dbReference type="EMBL" id="KAI4311723.1"/>
    </source>
</evidence>
<sequence>MATQLRHPSQEGKPSLLRKTITATGDSLRCGYGWGFCRESEFCLGVQFKDPQLLLSLQLWHLLNLVTLRLLLLRLSIVRWILILQRGVHSGLVIEAASLVDTTCSKKGYHSLCISALSSALRSSSVDVKGLVETTLEEAHTKSNEIFNYFIELLPWEGNPALPSLKL</sequence>